<dbReference type="CDD" id="cd07570">
    <property type="entry name" value="GAT_Gln-NAD-synth"/>
    <property type="match status" value="1"/>
</dbReference>
<proteinExistence type="inferred from homology"/>
<dbReference type="Pfam" id="PF00795">
    <property type="entry name" value="CN_hydrolase"/>
    <property type="match status" value="1"/>
</dbReference>
<dbReference type="InterPro" id="IPR014729">
    <property type="entry name" value="Rossmann-like_a/b/a_fold"/>
</dbReference>
<dbReference type="SUPFAM" id="SSF52402">
    <property type="entry name" value="Adenine nucleotide alpha hydrolases-like"/>
    <property type="match status" value="1"/>
</dbReference>
<keyword evidence="3 7" id="KW-0436">Ligase</keyword>
<evidence type="ECO:0000256" key="3">
    <source>
        <dbReference type="ARBA" id="ARBA00022598"/>
    </source>
</evidence>
<name>A0ABV0BQ68_9SPHI</name>
<dbReference type="RefSeq" id="WP_346580964.1">
    <property type="nucleotide sequence ID" value="NZ_JBDJLH010000003.1"/>
</dbReference>
<dbReference type="CDD" id="cd00553">
    <property type="entry name" value="NAD_synthase"/>
    <property type="match status" value="1"/>
</dbReference>
<accession>A0ABV0BQ68</accession>
<feature type="domain" description="CN hydrolase" evidence="10">
    <location>
        <begin position="1"/>
        <end position="253"/>
    </location>
</feature>
<dbReference type="NCBIfam" id="TIGR00552">
    <property type="entry name" value="nadE"/>
    <property type="match status" value="1"/>
</dbReference>
<evidence type="ECO:0000256" key="5">
    <source>
        <dbReference type="ARBA" id="ARBA00022840"/>
    </source>
</evidence>
<comment type="pathway">
    <text evidence="1 7 8">Cofactor biosynthesis; NAD(+) biosynthesis; NAD(+) from deamido-NAD(+) (L-Gln route): step 1/1.</text>
</comment>
<keyword evidence="4 7" id="KW-0547">Nucleotide-binding</keyword>
<dbReference type="SUPFAM" id="SSF56317">
    <property type="entry name" value="Carbon-nitrogen hydrolase"/>
    <property type="match status" value="1"/>
</dbReference>
<dbReference type="Gene3D" id="3.40.50.620">
    <property type="entry name" value="HUPs"/>
    <property type="match status" value="1"/>
</dbReference>
<comment type="similarity">
    <text evidence="9">Belongs to the NAD synthetase family.</text>
</comment>
<evidence type="ECO:0000256" key="1">
    <source>
        <dbReference type="ARBA" id="ARBA00005188"/>
    </source>
</evidence>
<sequence length="546" mass="60389">MKIALAQLNYHIGNFSSNTAKIITAIENARAQQAEIIVFSELAIGGYPAKDLLQNATFLKQCSESITTIASHCQDILCIIGAPVPNTDPEGKALYNAAVCLENGKITHISKKGLLPNYDVFDEYRYFEPSRKFACFTYKKTKIALTICEDLWDDDQGNNSYVGDPMSELLQENPDLLINIAASPFSYVHYQDRVAVLKAQVAKAKRPLIYVNQVGAHMDIIFDGRSLAIDENGAICCELKKFEEDLQIIEYRDQTIKATTAFTVPQDQQIELIHDALLLGLRDYFHKSGFKKAVLGLSGGLDSALVAALACEALGSENVLAILLPSIYSSDHSIQDALDLVKNTNCAHHIIPIKDITKAYETTLAPFFEGQQAGVAEENIQARTRGTLLMAISNKFGHIVLNTSNKSEAAVGYGTLYGDMAGSISVIGDVYKSKAYDLARYINRNKEIIPSNTIEKAPSAELRPDQKDSDSLPPYDLLDEILFLYIEKQKSKEEILAQGYDLNIVEKIIKLVNNAEFKRFQAPPILRISPKAFGPGRSMPLVAFYQ</sequence>
<feature type="binding site" evidence="7">
    <location>
        <position position="379"/>
    </location>
    <ligand>
        <name>deamido-NAD(+)</name>
        <dbReference type="ChEBI" id="CHEBI:58437"/>
        <note>ligand shared between two neighboring subunits</note>
    </ligand>
</feature>
<evidence type="ECO:0000256" key="8">
    <source>
        <dbReference type="PIRNR" id="PIRNR006630"/>
    </source>
</evidence>
<dbReference type="GO" id="GO:0003952">
    <property type="term" value="F:NAD+ synthase (glutamine-hydrolyzing) activity"/>
    <property type="evidence" value="ECO:0007669"/>
    <property type="project" value="UniProtKB-EC"/>
</dbReference>
<keyword evidence="12" id="KW-1185">Reference proteome</keyword>
<protein>
    <recommendedName>
        <fullName evidence="7 8">Glutamine-dependent NAD(+) synthetase</fullName>
        <ecNumber evidence="7 8">6.3.5.1</ecNumber>
    </recommendedName>
    <alternativeName>
        <fullName evidence="7 8">NAD(+) synthase [glutamine-hydrolyzing]</fullName>
    </alternativeName>
</protein>
<evidence type="ECO:0000313" key="11">
    <source>
        <dbReference type="EMBL" id="MEN5376935.1"/>
    </source>
</evidence>
<dbReference type="InterPro" id="IPR003010">
    <property type="entry name" value="C-N_Hydrolase"/>
</dbReference>
<evidence type="ECO:0000256" key="9">
    <source>
        <dbReference type="RuleBase" id="RU003811"/>
    </source>
</evidence>
<dbReference type="InterPro" id="IPR022310">
    <property type="entry name" value="NAD/GMP_synthase"/>
</dbReference>
<dbReference type="Proteomes" id="UP001409291">
    <property type="component" value="Unassembled WGS sequence"/>
</dbReference>
<dbReference type="HAMAP" id="MF_02090">
    <property type="entry name" value="NadE_glutamine_dep"/>
    <property type="match status" value="1"/>
</dbReference>
<dbReference type="Gene3D" id="3.60.110.10">
    <property type="entry name" value="Carbon-nitrogen hydrolase"/>
    <property type="match status" value="1"/>
</dbReference>
<dbReference type="InterPro" id="IPR014445">
    <property type="entry name" value="Gln-dep_NAD_synthase"/>
</dbReference>
<dbReference type="Pfam" id="PF02540">
    <property type="entry name" value="NAD_synthase"/>
    <property type="match status" value="1"/>
</dbReference>
<dbReference type="InterPro" id="IPR003694">
    <property type="entry name" value="NAD_synthase"/>
</dbReference>
<evidence type="ECO:0000313" key="12">
    <source>
        <dbReference type="Proteomes" id="UP001409291"/>
    </source>
</evidence>
<feature type="binding site" evidence="7">
    <location>
        <position position="403"/>
    </location>
    <ligand>
        <name>ATP</name>
        <dbReference type="ChEBI" id="CHEBI:30616"/>
    </ligand>
</feature>
<comment type="catalytic activity">
    <reaction evidence="7 8">
        <text>deamido-NAD(+) + L-glutamine + ATP + H2O = L-glutamate + AMP + diphosphate + NAD(+) + H(+)</text>
        <dbReference type="Rhea" id="RHEA:24384"/>
        <dbReference type="ChEBI" id="CHEBI:15377"/>
        <dbReference type="ChEBI" id="CHEBI:15378"/>
        <dbReference type="ChEBI" id="CHEBI:29985"/>
        <dbReference type="ChEBI" id="CHEBI:30616"/>
        <dbReference type="ChEBI" id="CHEBI:33019"/>
        <dbReference type="ChEBI" id="CHEBI:57540"/>
        <dbReference type="ChEBI" id="CHEBI:58359"/>
        <dbReference type="ChEBI" id="CHEBI:58437"/>
        <dbReference type="ChEBI" id="CHEBI:456215"/>
        <dbReference type="EC" id="6.3.5.1"/>
    </reaction>
</comment>
<evidence type="ECO:0000256" key="4">
    <source>
        <dbReference type="ARBA" id="ARBA00022741"/>
    </source>
</evidence>
<organism evidence="11 12">
    <name type="scientific">Sphingobacterium kitahiroshimense</name>
    <dbReference type="NCBI Taxonomy" id="470446"/>
    <lineage>
        <taxon>Bacteria</taxon>
        <taxon>Pseudomonadati</taxon>
        <taxon>Bacteroidota</taxon>
        <taxon>Sphingobacteriia</taxon>
        <taxon>Sphingobacteriales</taxon>
        <taxon>Sphingobacteriaceae</taxon>
        <taxon>Sphingobacterium</taxon>
    </lineage>
</organism>
<keyword evidence="5 7" id="KW-0067">ATP-binding</keyword>
<dbReference type="PIRSF" id="PIRSF006630">
    <property type="entry name" value="NADS_GAT"/>
    <property type="match status" value="1"/>
</dbReference>
<dbReference type="PANTHER" id="PTHR23090:SF9">
    <property type="entry name" value="GLUTAMINE-DEPENDENT NAD(+) SYNTHETASE"/>
    <property type="match status" value="1"/>
</dbReference>
<dbReference type="EMBL" id="JBDJNQ010000002">
    <property type="protein sequence ID" value="MEN5376935.1"/>
    <property type="molecule type" value="Genomic_DNA"/>
</dbReference>
<feature type="binding site" evidence="7">
    <location>
        <position position="518"/>
    </location>
    <ligand>
        <name>deamido-NAD(+)</name>
        <dbReference type="ChEBI" id="CHEBI:58437"/>
        <note>ligand shared between two neighboring subunits</note>
    </ligand>
</feature>
<feature type="binding site" evidence="7">
    <location>
        <position position="408"/>
    </location>
    <ligand>
        <name>deamido-NAD(+)</name>
        <dbReference type="ChEBI" id="CHEBI:58437"/>
        <note>ligand shared between two neighboring subunits</note>
    </ligand>
</feature>
<dbReference type="InterPro" id="IPR036526">
    <property type="entry name" value="C-N_Hydrolase_sf"/>
</dbReference>
<evidence type="ECO:0000256" key="7">
    <source>
        <dbReference type="HAMAP-Rule" id="MF_02090"/>
    </source>
</evidence>
<feature type="active site" description="Nucleophile; for glutaminase activity" evidence="7">
    <location>
        <position position="148"/>
    </location>
</feature>
<feature type="active site" description="For glutaminase activity" evidence="7">
    <location>
        <position position="112"/>
    </location>
</feature>
<keyword evidence="6 7" id="KW-0520">NAD</keyword>
<dbReference type="PROSITE" id="PS50263">
    <property type="entry name" value="CN_HYDROLASE"/>
    <property type="match status" value="1"/>
</dbReference>
<comment type="function">
    <text evidence="7">Catalyzes the ATP-dependent amidation of deamido-NAD to form NAD. Uses L-glutamine as a nitrogen source.</text>
</comment>
<dbReference type="NCBIfam" id="NF010588">
    <property type="entry name" value="PRK13981.1"/>
    <property type="match status" value="1"/>
</dbReference>
<reference evidence="11 12" key="1">
    <citation type="submission" date="2024-04" db="EMBL/GenBank/DDBJ databases">
        <title>WGS of bacteria from Torrens River.</title>
        <authorList>
            <person name="Wyrsch E.R."/>
            <person name="Drigo B."/>
        </authorList>
    </citation>
    <scope>NUCLEOTIDE SEQUENCE [LARGE SCALE GENOMIC DNA]</scope>
    <source>
        <strain evidence="11 12">TWI391</strain>
    </source>
</reference>
<feature type="active site" description="Proton acceptor; for glutaminase activity" evidence="7">
    <location>
        <position position="41"/>
    </location>
</feature>
<gene>
    <name evidence="7" type="primary">nadE</name>
    <name evidence="11" type="ORF">ABE541_06645</name>
</gene>
<evidence type="ECO:0000259" key="10">
    <source>
        <dbReference type="PROSITE" id="PS50263"/>
    </source>
</evidence>
<comment type="similarity">
    <text evidence="2 7 8">In the C-terminal section; belongs to the NAD synthetase family.</text>
</comment>
<evidence type="ECO:0000256" key="6">
    <source>
        <dbReference type="ARBA" id="ARBA00023027"/>
    </source>
</evidence>
<feature type="binding site" evidence="7">
    <location>
        <position position="118"/>
    </location>
    <ligand>
        <name>L-glutamine</name>
        <dbReference type="ChEBI" id="CHEBI:58359"/>
    </ligand>
</feature>
<comment type="caution">
    <text evidence="7">Lacks conserved residue(s) required for the propagation of feature annotation.</text>
</comment>
<comment type="caution">
    <text evidence="11">The sequence shown here is derived from an EMBL/GenBank/DDBJ whole genome shotgun (WGS) entry which is preliminary data.</text>
</comment>
<evidence type="ECO:0000256" key="2">
    <source>
        <dbReference type="ARBA" id="ARBA00007145"/>
    </source>
</evidence>
<feature type="binding site" evidence="7">
    <location>
        <position position="183"/>
    </location>
    <ligand>
        <name>L-glutamine</name>
        <dbReference type="ChEBI" id="CHEBI:58359"/>
    </ligand>
</feature>
<dbReference type="EC" id="6.3.5.1" evidence="7 8"/>
<dbReference type="PANTHER" id="PTHR23090">
    <property type="entry name" value="NH 3 /GLUTAMINE-DEPENDENT NAD + SYNTHETASE"/>
    <property type="match status" value="1"/>
</dbReference>
<feature type="binding site" evidence="7">
    <location>
        <begin position="296"/>
        <end position="303"/>
    </location>
    <ligand>
        <name>ATP</name>
        <dbReference type="ChEBI" id="CHEBI:30616"/>
    </ligand>
</feature>